<evidence type="ECO:0000313" key="6">
    <source>
        <dbReference type="Proteomes" id="UP001558652"/>
    </source>
</evidence>
<feature type="transmembrane region" description="Helical" evidence="2">
    <location>
        <begin position="440"/>
        <end position="461"/>
    </location>
</feature>
<dbReference type="InterPro" id="IPR027272">
    <property type="entry name" value="Piezo"/>
</dbReference>
<name>A0ABD0Y9M7_9HEMI</name>
<evidence type="ECO:0000259" key="4">
    <source>
        <dbReference type="Pfam" id="PF24871"/>
    </source>
</evidence>
<keyword evidence="6" id="KW-1185">Reference proteome</keyword>
<feature type="transmembrane region" description="Helical" evidence="2">
    <location>
        <begin position="490"/>
        <end position="512"/>
    </location>
</feature>
<feature type="transmembrane region" description="Helical" evidence="2">
    <location>
        <begin position="66"/>
        <end position="83"/>
    </location>
</feature>
<dbReference type="InterPro" id="IPR056769">
    <property type="entry name" value="Piezo_TM1-24"/>
</dbReference>
<feature type="transmembrane region" description="Helical" evidence="2">
    <location>
        <begin position="385"/>
        <end position="402"/>
    </location>
</feature>
<feature type="transmembrane region" description="Helical" evidence="2">
    <location>
        <begin position="323"/>
        <end position="341"/>
    </location>
</feature>
<dbReference type="EMBL" id="JBFDAA010000011">
    <property type="protein sequence ID" value="KAL1124046.1"/>
    <property type="molecule type" value="Genomic_DNA"/>
</dbReference>
<feature type="compositionally biased region" description="Pro residues" evidence="1">
    <location>
        <begin position="908"/>
        <end position="929"/>
    </location>
</feature>
<feature type="transmembrane region" description="Helical" evidence="2">
    <location>
        <begin position="90"/>
        <end position="109"/>
    </location>
</feature>
<feature type="transmembrane region" description="Helical" evidence="2">
    <location>
        <begin position="115"/>
        <end position="135"/>
    </location>
</feature>
<keyword evidence="2" id="KW-0812">Transmembrane</keyword>
<protein>
    <recommendedName>
        <fullName evidence="7">Piezo-type mechanosensitive ion channel component</fullName>
    </recommendedName>
</protein>
<feature type="domain" description="Piezo TM25-28" evidence="3">
    <location>
        <begin position="595"/>
        <end position="827"/>
    </location>
</feature>
<evidence type="ECO:0000259" key="3">
    <source>
        <dbReference type="Pfam" id="PF15917"/>
    </source>
</evidence>
<dbReference type="InterPro" id="IPR031805">
    <property type="entry name" value="Piezo_TM25-28"/>
</dbReference>
<dbReference type="Pfam" id="PF24871">
    <property type="entry name" value="Piezo_TM1-24"/>
    <property type="match status" value="1"/>
</dbReference>
<feature type="region of interest" description="Disordered" evidence="1">
    <location>
        <begin position="205"/>
        <end position="228"/>
    </location>
</feature>
<proteinExistence type="predicted"/>
<sequence>MFWITLKQYNQEKWEARNQSTITGIAAPLQIGVGTATTVAGVEAQTKTNQLIQGIGHTVRSLMTKFWIWVVASILFAIGITGERITIFRIVYMALALIFILTFQLSWTIWRKMMYSFWLIVIIYSMLILVMMYTYQFDNFQTYWETYLHIPPTLQLDIGLERFETTQLFVGLLTPTFFVVITVIQLYYFHKDFLAISDIKSRGTSSVRPRVSEGSSGGVRSDSGEGDITSDLDRNDRLIHPKHSFHILQTFSNLRMHLGVMKIQEILGQAVELVWLFLELHMLKVIMLTIILLAIYDVCAMHLIFVLLAVISTTFGTNIQTMAVHATSVLVSILLLAKMIYQIQYIDHDHWNVTCPSDNTTYNSAEWIGFNKADADHSLPHLVKGYIGVILVVTLHSVVLMRQKYQRHLKGRSLARPLVMFPRVSYRELDKDITHCIKYLFNYGFYRFGVEISLMAVVALIGTRMDFYAVLYSFWLCILIIPKRAFLSKVWGVFTVFIVITIPVQYVLVVGLPPSLCITYPWEDSETMQRFQEWMFFPDPVHPPHAYKLLCDFIVLLFVCRQGVVFRIESRNGDTEYPGGTNKSITQEAEQPDFRNPTPDFISHIRSWLDVVKRVVLSAFIWVTLAIVFLAGTNRVNLFSLGYLIGAFIFLWQGNDFYLRPINVILRWWNYLISYNVVVILLKAMLQILGCIFIKDMKEHACWAVQLLGIACIKKFSDTTAARDPIECSVPRGDVGLAWDGFCFGFLILQRRLFNSYYFFHIIDEAKAMAILASRGAELIEELSHKQILEQQEAERKILEKIKYKMDRIKASQQKVQVASYKEPSSHYVGSPQGFHTPVEDDPRHVQRTGSLLQAPSPTSAVLSRSLDCYLEPHRIISFGSPAASFDDSFPVFSPPPHYGSVLRRRLPPPLHAPPPPPPPPPQCPDPPHYYQPIGAAGHRIGPPWMGPLSTPRQSIASNTSHHTCNFQHRHLHHHQHLSCTSHSFLLIAQIRIVNFALGNVSVYLRYLMPTLLIRSNK</sequence>
<evidence type="ECO:0008006" key="7">
    <source>
        <dbReference type="Google" id="ProtNLM"/>
    </source>
</evidence>
<feature type="transmembrane region" description="Helical" evidence="2">
    <location>
        <begin position="671"/>
        <end position="690"/>
    </location>
</feature>
<feature type="region of interest" description="Disordered" evidence="1">
    <location>
        <begin position="901"/>
        <end position="929"/>
    </location>
</feature>
<accession>A0ABD0Y9M7</accession>
<feature type="domain" description="Piezo TM1-24" evidence="4">
    <location>
        <begin position="1"/>
        <end position="194"/>
    </location>
</feature>
<organism evidence="5 6">
    <name type="scientific">Ranatra chinensis</name>
    <dbReference type="NCBI Taxonomy" id="642074"/>
    <lineage>
        <taxon>Eukaryota</taxon>
        <taxon>Metazoa</taxon>
        <taxon>Ecdysozoa</taxon>
        <taxon>Arthropoda</taxon>
        <taxon>Hexapoda</taxon>
        <taxon>Insecta</taxon>
        <taxon>Pterygota</taxon>
        <taxon>Neoptera</taxon>
        <taxon>Paraneoptera</taxon>
        <taxon>Hemiptera</taxon>
        <taxon>Heteroptera</taxon>
        <taxon>Panheteroptera</taxon>
        <taxon>Nepomorpha</taxon>
        <taxon>Nepidae</taxon>
        <taxon>Ranatrinae</taxon>
        <taxon>Ranatra</taxon>
    </lineage>
</organism>
<evidence type="ECO:0000256" key="2">
    <source>
        <dbReference type="SAM" id="Phobius"/>
    </source>
</evidence>
<dbReference type="AlphaFoldDB" id="A0ABD0Y9M7"/>
<feature type="compositionally biased region" description="Low complexity" evidence="1">
    <location>
        <begin position="205"/>
        <end position="221"/>
    </location>
</feature>
<feature type="transmembrane region" description="Helical" evidence="2">
    <location>
        <begin position="285"/>
        <end position="311"/>
    </location>
</feature>
<keyword evidence="2" id="KW-0472">Membrane</keyword>
<dbReference type="Pfam" id="PF15917">
    <property type="entry name" value="Piezo_TM25-28"/>
    <property type="match status" value="1"/>
</dbReference>
<dbReference type="PANTHER" id="PTHR47049">
    <property type="entry name" value="PIEZO-TYPE MECHANOSENSITIVE ION CHANNEL HOMOLOG"/>
    <property type="match status" value="1"/>
</dbReference>
<keyword evidence="2" id="KW-1133">Transmembrane helix</keyword>
<reference evidence="5 6" key="1">
    <citation type="submission" date="2024-07" db="EMBL/GenBank/DDBJ databases">
        <title>Chromosome-level genome assembly of the water stick insect Ranatra chinensis (Heteroptera: Nepidae).</title>
        <authorList>
            <person name="Liu X."/>
        </authorList>
    </citation>
    <scope>NUCLEOTIDE SEQUENCE [LARGE SCALE GENOMIC DNA]</scope>
    <source>
        <strain evidence="5">Cailab_2021Rc</strain>
        <tissue evidence="5">Muscle</tissue>
    </source>
</reference>
<feature type="transmembrane region" description="Helical" evidence="2">
    <location>
        <begin position="615"/>
        <end position="632"/>
    </location>
</feature>
<feature type="transmembrane region" description="Helical" evidence="2">
    <location>
        <begin position="638"/>
        <end position="659"/>
    </location>
</feature>
<dbReference type="Proteomes" id="UP001558652">
    <property type="component" value="Unassembled WGS sequence"/>
</dbReference>
<evidence type="ECO:0000313" key="5">
    <source>
        <dbReference type="EMBL" id="KAL1124046.1"/>
    </source>
</evidence>
<evidence type="ECO:0000256" key="1">
    <source>
        <dbReference type="SAM" id="MobiDB-lite"/>
    </source>
</evidence>
<dbReference type="PANTHER" id="PTHR47049:SF2">
    <property type="entry name" value="PIEZO-TYPE MECHANOSENSITIVE ION CHANNEL HOMOLOG"/>
    <property type="match status" value="1"/>
</dbReference>
<comment type="caution">
    <text evidence="5">The sequence shown here is derived from an EMBL/GenBank/DDBJ whole genome shotgun (WGS) entry which is preliminary data.</text>
</comment>
<gene>
    <name evidence="5" type="ORF">AAG570_001816</name>
</gene>
<feature type="transmembrane region" description="Helical" evidence="2">
    <location>
        <begin position="168"/>
        <end position="188"/>
    </location>
</feature>